<dbReference type="STRING" id="100816.A0A175VXY5"/>
<evidence type="ECO:0000313" key="4">
    <source>
        <dbReference type="Proteomes" id="UP000078237"/>
    </source>
</evidence>
<dbReference type="InterPro" id="IPR004046">
    <property type="entry name" value="GST_C"/>
</dbReference>
<dbReference type="PANTHER" id="PTHR11571">
    <property type="entry name" value="GLUTATHIONE S-TRANSFERASE"/>
    <property type="match status" value="1"/>
</dbReference>
<dbReference type="InterPro" id="IPR036282">
    <property type="entry name" value="Glutathione-S-Trfase_C_sf"/>
</dbReference>
<dbReference type="InterPro" id="IPR050213">
    <property type="entry name" value="GST_superfamily"/>
</dbReference>
<evidence type="ECO:0000259" key="2">
    <source>
        <dbReference type="PROSITE" id="PS50405"/>
    </source>
</evidence>
<dbReference type="InterPro" id="IPR004045">
    <property type="entry name" value="Glutathione_S-Trfase_N"/>
</dbReference>
<gene>
    <name evidence="3" type="ORF">MMYC01_206958</name>
</gene>
<dbReference type="Proteomes" id="UP000078237">
    <property type="component" value="Unassembled WGS sequence"/>
</dbReference>
<dbReference type="Pfam" id="PF14497">
    <property type="entry name" value="GST_C_3"/>
    <property type="match status" value="1"/>
</dbReference>
<accession>A0A175VXY5</accession>
<dbReference type="PANTHER" id="PTHR11571:SF263">
    <property type="entry name" value="GLUTATHIONE S-TRANSFERASE"/>
    <property type="match status" value="1"/>
</dbReference>
<dbReference type="GO" id="GO:0006749">
    <property type="term" value="P:glutathione metabolic process"/>
    <property type="evidence" value="ECO:0007669"/>
    <property type="project" value="TreeGrafter"/>
</dbReference>
<feature type="domain" description="GST N-terminal" evidence="1">
    <location>
        <begin position="17"/>
        <end position="105"/>
    </location>
</feature>
<dbReference type="PROSITE" id="PS50404">
    <property type="entry name" value="GST_NTER"/>
    <property type="match status" value="1"/>
</dbReference>
<protein>
    <submittedName>
        <fullName evidence="3">Glutathione S-transferase</fullName>
    </submittedName>
</protein>
<evidence type="ECO:0000259" key="1">
    <source>
        <dbReference type="PROSITE" id="PS50404"/>
    </source>
</evidence>
<dbReference type="Gene3D" id="1.20.1050.10">
    <property type="match status" value="1"/>
</dbReference>
<dbReference type="EMBL" id="LCTW02000234">
    <property type="protein sequence ID" value="KXX76029.1"/>
    <property type="molecule type" value="Genomic_DNA"/>
</dbReference>
<sequence>MASDKPTKRQKSDKDMPYNLIYWPGIPGRGEHIRLVLEESGAEYTDTAHTKGGIDEVIAFVQGKVDDDDINPPLCAPPILKHGDLVINQTPNILLYLGPRLGLVPDADEDPDGLYRVNGLALTALDGLSNEPHDCHHPISTGLYYEDQKAESKRRSEDYVKTRLPKFLGYFERVLGSRASGDGPWLYGGRLTYADLVLFQCIDGLKFMFPKAMAKLEREGNHTKVFALHQAVAERPKIKAYLNSPRRQKYSNGIYRYYEELDIEG</sequence>
<dbReference type="OrthoDB" id="414243at2759"/>
<proteinExistence type="predicted"/>
<feature type="domain" description="GST C-terminal" evidence="2">
    <location>
        <begin position="110"/>
        <end position="251"/>
    </location>
</feature>
<dbReference type="InterPro" id="IPR036249">
    <property type="entry name" value="Thioredoxin-like_sf"/>
</dbReference>
<dbReference type="SUPFAM" id="SSF52833">
    <property type="entry name" value="Thioredoxin-like"/>
    <property type="match status" value="1"/>
</dbReference>
<dbReference type="AlphaFoldDB" id="A0A175VXY5"/>
<dbReference type="VEuPathDB" id="FungiDB:MMYC01_206958"/>
<dbReference type="PROSITE" id="PS50405">
    <property type="entry name" value="GST_CTER"/>
    <property type="match status" value="1"/>
</dbReference>
<dbReference type="GO" id="GO:0004364">
    <property type="term" value="F:glutathione transferase activity"/>
    <property type="evidence" value="ECO:0007669"/>
    <property type="project" value="TreeGrafter"/>
</dbReference>
<dbReference type="Gene3D" id="3.40.30.10">
    <property type="entry name" value="Glutaredoxin"/>
    <property type="match status" value="1"/>
</dbReference>
<organism evidence="3 4">
    <name type="scientific">Madurella mycetomatis</name>
    <dbReference type="NCBI Taxonomy" id="100816"/>
    <lineage>
        <taxon>Eukaryota</taxon>
        <taxon>Fungi</taxon>
        <taxon>Dikarya</taxon>
        <taxon>Ascomycota</taxon>
        <taxon>Pezizomycotina</taxon>
        <taxon>Sordariomycetes</taxon>
        <taxon>Sordariomycetidae</taxon>
        <taxon>Sordariales</taxon>
        <taxon>Sordariales incertae sedis</taxon>
        <taxon>Madurella</taxon>
    </lineage>
</organism>
<keyword evidence="4" id="KW-1185">Reference proteome</keyword>
<reference evidence="3 4" key="1">
    <citation type="journal article" date="2016" name="Genome Announc.">
        <title>Genome Sequence of Madurella mycetomatis mm55, Isolated from a Human Mycetoma Case in Sudan.</title>
        <authorList>
            <person name="Smit S."/>
            <person name="Derks M.F."/>
            <person name="Bervoets S."/>
            <person name="Fahal A."/>
            <person name="van Leeuwen W."/>
            <person name="van Belkum A."/>
            <person name="van de Sande W.W."/>
        </authorList>
    </citation>
    <scope>NUCLEOTIDE SEQUENCE [LARGE SCALE GENOMIC DNA]</scope>
    <source>
        <strain evidence="4">mm55</strain>
    </source>
</reference>
<dbReference type="SUPFAM" id="SSF47616">
    <property type="entry name" value="GST C-terminal domain-like"/>
    <property type="match status" value="1"/>
</dbReference>
<dbReference type="CDD" id="cd03192">
    <property type="entry name" value="GST_C_Sigma_like"/>
    <property type="match status" value="1"/>
</dbReference>
<evidence type="ECO:0000313" key="3">
    <source>
        <dbReference type="EMBL" id="KXX76029.1"/>
    </source>
</evidence>
<name>A0A175VXY5_9PEZI</name>
<comment type="caution">
    <text evidence="3">The sequence shown here is derived from an EMBL/GenBank/DDBJ whole genome shotgun (WGS) entry which is preliminary data.</text>
</comment>
<dbReference type="FunFam" id="1.20.1050.10:FF:000051">
    <property type="entry name" value="Glutathione S-transferase"/>
    <property type="match status" value="1"/>
</dbReference>
<dbReference type="InterPro" id="IPR010987">
    <property type="entry name" value="Glutathione-S-Trfase_C-like"/>
</dbReference>